<dbReference type="PANTHER" id="PTHR36766">
    <property type="entry name" value="PLANT BROAD-SPECTRUM MILDEW RESISTANCE PROTEIN RPW8"/>
    <property type="match status" value="1"/>
</dbReference>
<keyword evidence="3" id="KW-0547">Nucleotide-binding</keyword>
<evidence type="ECO:0000259" key="9">
    <source>
        <dbReference type="Pfam" id="PF25019"/>
    </source>
</evidence>
<dbReference type="SUPFAM" id="SSF52540">
    <property type="entry name" value="P-loop containing nucleoside triphosphate hydrolases"/>
    <property type="match status" value="1"/>
</dbReference>
<reference evidence="10" key="1">
    <citation type="journal article" date="2023" name="Plant Biotechnol. J.">
        <title>Chromosome-level wild Hevea brasiliensis genome provides new tools for genomic-assisted breeding and valuable loci to elevate rubber yield.</title>
        <authorList>
            <person name="Cheng H."/>
            <person name="Song X."/>
            <person name="Hu Y."/>
            <person name="Wu T."/>
            <person name="Yang Q."/>
            <person name="An Z."/>
            <person name="Feng S."/>
            <person name="Deng Z."/>
            <person name="Wu W."/>
            <person name="Zeng X."/>
            <person name="Tu M."/>
            <person name="Wang X."/>
            <person name="Huang H."/>
        </authorList>
    </citation>
    <scope>NUCLEOTIDE SEQUENCE</scope>
    <source>
        <strain evidence="10">MT/VB/25A 57/8</strain>
    </source>
</reference>
<proteinExistence type="predicted"/>
<keyword evidence="2" id="KW-0677">Repeat</keyword>
<keyword evidence="11" id="KW-1185">Reference proteome</keyword>
<evidence type="ECO:0000256" key="4">
    <source>
        <dbReference type="ARBA" id="ARBA00022821"/>
    </source>
</evidence>
<dbReference type="InterPro" id="IPR042197">
    <property type="entry name" value="Apaf_helical"/>
</dbReference>
<dbReference type="InterPro" id="IPR027417">
    <property type="entry name" value="P-loop_NTPase"/>
</dbReference>
<organism evidence="10 11">
    <name type="scientific">Hevea brasiliensis</name>
    <name type="common">Para rubber tree</name>
    <name type="synonym">Siphonia brasiliensis</name>
    <dbReference type="NCBI Taxonomy" id="3981"/>
    <lineage>
        <taxon>Eukaryota</taxon>
        <taxon>Viridiplantae</taxon>
        <taxon>Streptophyta</taxon>
        <taxon>Embryophyta</taxon>
        <taxon>Tracheophyta</taxon>
        <taxon>Spermatophyta</taxon>
        <taxon>Magnoliopsida</taxon>
        <taxon>eudicotyledons</taxon>
        <taxon>Gunneridae</taxon>
        <taxon>Pentapetalae</taxon>
        <taxon>rosids</taxon>
        <taxon>fabids</taxon>
        <taxon>Malpighiales</taxon>
        <taxon>Euphorbiaceae</taxon>
        <taxon>Crotonoideae</taxon>
        <taxon>Micrandreae</taxon>
        <taxon>Hevea</taxon>
    </lineage>
</organism>
<dbReference type="Gene3D" id="1.10.8.430">
    <property type="entry name" value="Helical domain of apoptotic protease-activating factors"/>
    <property type="match status" value="1"/>
</dbReference>
<dbReference type="InterPro" id="IPR032675">
    <property type="entry name" value="LRR_dom_sf"/>
</dbReference>
<dbReference type="Gene3D" id="3.40.50.300">
    <property type="entry name" value="P-loop containing nucleotide triphosphate hydrolases"/>
    <property type="match status" value="1"/>
</dbReference>
<feature type="domain" description="R13L1/DRL21-like LRR repeat region" evidence="9">
    <location>
        <begin position="658"/>
        <end position="785"/>
    </location>
</feature>
<dbReference type="InterPro" id="IPR002182">
    <property type="entry name" value="NB-ARC"/>
</dbReference>
<dbReference type="Pfam" id="PF23559">
    <property type="entry name" value="WHD_DRP"/>
    <property type="match status" value="1"/>
</dbReference>
<feature type="domain" description="NB-ARC" evidence="6">
    <location>
        <begin position="178"/>
        <end position="324"/>
    </location>
</feature>
<evidence type="ECO:0000256" key="3">
    <source>
        <dbReference type="ARBA" id="ARBA00022741"/>
    </source>
</evidence>
<evidence type="ECO:0000313" key="10">
    <source>
        <dbReference type="EMBL" id="KAJ9158623.1"/>
    </source>
</evidence>
<evidence type="ECO:0000256" key="2">
    <source>
        <dbReference type="ARBA" id="ARBA00022737"/>
    </source>
</evidence>
<dbReference type="PANTHER" id="PTHR36766:SF51">
    <property type="entry name" value="DISEASE RESISTANCE RPP13-LIKE PROTEIN 1"/>
    <property type="match status" value="1"/>
</dbReference>
<accession>A0ABQ9L3F6</accession>
<dbReference type="Proteomes" id="UP001174677">
    <property type="component" value="Chromosome 14"/>
</dbReference>
<dbReference type="EMBL" id="JARPOI010000014">
    <property type="protein sequence ID" value="KAJ9158623.1"/>
    <property type="molecule type" value="Genomic_DNA"/>
</dbReference>
<sequence length="883" mass="100135">MEAVATIVGALLSVSFQALFDRLLSHDFVNYASEGQVHDELEKWEIMLKKVYLVLDDAEEKQITNPLVKMWVSELRDLAYDVEDILDEFATEALRRKLEGEPLASTSMMISKIKRITARLDEINEQKDVLLLGEGGRRTNQIRERLPTTSLVNEAQVYDRDKDKEAMIELLKVEAILAKFSVIAIVGMGGVGKTTLAQLIFNDTTLEFDLKAWVSVGKDFDVFGMAKTILWLKGHDEKDLNLLQLKLKEKLSMKKFLIVLDDVWTENYEDWTCFCSPIIVGAPGSTVIVTTHSHHVSSMMGAVQAYPLKELSYDDCMSVFAQHALGAPNFDDHMVLEEIGKGIVKKCQGLPLAAKAPGGVLRGKPYRNAWEEVLTSKIWDLPDEKSNVLLALRLNCFHLPSHLKQCFAYCAIFPKDYEFDTDELPEKMKQMQDIGCQHFHDLLSRSFFQWSSNGKSRCVMHDLTNDLARYVSKEICFQLGNKLEDAKSCAKTRHSSFIRHQYEIWQKFEGCVDMMGLRTFLALPSMAKGRSYLTGKVLYDLVPKLKRLRLLSLAGYEFVGLPSSIGVLKHLRYLNLSYTAIERLPKSIGELFNLQILRLRGCKELIELPFEIGTLVNLQCFDISGTDKLKEMPVQIGNLTRLRTLTKFIVGKGKGLKLTELKKFSQLQGKLHITGLQNVVDIRGADFASLKEKQGPEVLELTWTNASFCSRNPNHEVQVLDSLQPLENLLKLSVKSFGGIEFSSWIGDPTFANMVWLNLCNCHNITSLPPLGRLPSLKELRINGMNEVKEIGVEFYGNGSSFPSLETLKIEDMLEWEQWSWSHDLNREAAIKFPSLHDLTISNCPKSLLGHCLAVFHLFENSILKNVRRQFSEMWVISPLLLP</sequence>
<dbReference type="Gene3D" id="1.20.5.4130">
    <property type="match status" value="1"/>
</dbReference>
<dbReference type="InterPro" id="IPR056789">
    <property type="entry name" value="LRR_R13L1-DRL21"/>
</dbReference>
<dbReference type="Pfam" id="PF18052">
    <property type="entry name" value="Rx_N"/>
    <property type="match status" value="1"/>
</dbReference>
<dbReference type="InterPro" id="IPR036388">
    <property type="entry name" value="WH-like_DNA-bd_sf"/>
</dbReference>
<evidence type="ECO:0000313" key="11">
    <source>
        <dbReference type="Proteomes" id="UP001174677"/>
    </source>
</evidence>
<dbReference type="Gene3D" id="1.10.10.10">
    <property type="entry name" value="Winged helix-like DNA-binding domain superfamily/Winged helix DNA-binding domain"/>
    <property type="match status" value="1"/>
</dbReference>
<dbReference type="Pfam" id="PF25019">
    <property type="entry name" value="LRR_R13L1-DRL21"/>
    <property type="match status" value="1"/>
</dbReference>
<evidence type="ECO:0000256" key="5">
    <source>
        <dbReference type="ARBA" id="ARBA00022840"/>
    </source>
</evidence>
<dbReference type="PRINTS" id="PR00364">
    <property type="entry name" value="DISEASERSIST"/>
</dbReference>
<keyword evidence="1" id="KW-0433">Leucine-rich repeat</keyword>
<feature type="domain" description="Disease resistance protein winged helix" evidence="8">
    <location>
        <begin position="412"/>
        <end position="468"/>
    </location>
</feature>
<evidence type="ECO:0000259" key="7">
    <source>
        <dbReference type="Pfam" id="PF18052"/>
    </source>
</evidence>
<dbReference type="Pfam" id="PF00931">
    <property type="entry name" value="NB-ARC"/>
    <property type="match status" value="1"/>
</dbReference>
<keyword evidence="5" id="KW-0067">ATP-binding</keyword>
<feature type="domain" description="Disease resistance N-terminal" evidence="7">
    <location>
        <begin position="13"/>
        <end position="101"/>
    </location>
</feature>
<dbReference type="CDD" id="cd14798">
    <property type="entry name" value="RX-CC_like"/>
    <property type="match status" value="1"/>
</dbReference>
<dbReference type="SUPFAM" id="SSF52058">
    <property type="entry name" value="L domain-like"/>
    <property type="match status" value="1"/>
</dbReference>
<protein>
    <recommendedName>
        <fullName evidence="12">Rx N-terminal domain-containing protein</fullName>
    </recommendedName>
</protein>
<evidence type="ECO:0008006" key="12">
    <source>
        <dbReference type="Google" id="ProtNLM"/>
    </source>
</evidence>
<evidence type="ECO:0000259" key="8">
    <source>
        <dbReference type="Pfam" id="PF23559"/>
    </source>
</evidence>
<evidence type="ECO:0000259" key="6">
    <source>
        <dbReference type="Pfam" id="PF00931"/>
    </source>
</evidence>
<dbReference type="InterPro" id="IPR041118">
    <property type="entry name" value="Rx_N"/>
</dbReference>
<evidence type="ECO:0000256" key="1">
    <source>
        <dbReference type="ARBA" id="ARBA00022614"/>
    </source>
</evidence>
<name>A0ABQ9L3F6_HEVBR</name>
<keyword evidence="4" id="KW-0611">Plant defense</keyword>
<dbReference type="Gene3D" id="3.80.10.10">
    <property type="entry name" value="Ribonuclease Inhibitor"/>
    <property type="match status" value="1"/>
</dbReference>
<dbReference type="InterPro" id="IPR058922">
    <property type="entry name" value="WHD_DRP"/>
</dbReference>
<comment type="caution">
    <text evidence="10">The sequence shown here is derived from an EMBL/GenBank/DDBJ whole genome shotgun (WGS) entry which is preliminary data.</text>
</comment>
<dbReference type="InterPro" id="IPR038005">
    <property type="entry name" value="RX-like_CC"/>
</dbReference>
<gene>
    <name evidence="10" type="ORF">P3X46_024188</name>
</gene>